<name>A0ABY9XYI0_9FLAO</name>
<gene>
    <name evidence="1" type="ORF">RHP51_09705</name>
</gene>
<dbReference type="Proteomes" id="UP001302806">
    <property type="component" value="Chromosome"/>
</dbReference>
<dbReference type="EMBL" id="CP134537">
    <property type="protein sequence ID" value="WNH10882.1"/>
    <property type="molecule type" value="Genomic_DNA"/>
</dbReference>
<organism evidence="1 2">
    <name type="scientific">Thalassobellus suaedae</name>
    <dbReference type="NCBI Taxonomy" id="3074124"/>
    <lineage>
        <taxon>Bacteria</taxon>
        <taxon>Pseudomonadati</taxon>
        <taxon>Bacteroidota</taxon>
        <taxon>Flavobacteriia</taxon>
        <taxon>Flavobacteriales</taxon>
        <taxon>Flavobacteriaceae</taxon>
        <taxon>Thalassobellus</taxon>
    </lineage>
</organism>
<accession>A0ABY9XYI0</accession>
<evidence type="ECO:0000313" key="2">
    <source>
        <dbReference type="Proteomes" id="UP001302806"/>
    </source>
</evidence>
<reference evidence="1 2" key="1">
    <citation type="submission" date="2023-09" db="EMBL/GenBank/DDBJ databases">
        <title>Thalassobella suaedae gen. nov., sp. nov., a marine bacterium of the family Flavobacteriaceae isolated from a halophyte Suaeda japonica.</title>
        <authorList>
            <person name="Lee S.Y."/>
            <person name="Hwang C.Y."/>
        </authorList>
    </citation>
    <scope>NUCLEOTIDE SEQUENCE [LARGE SCALE GENOMIC DNA]</scope>
    <source>
        <strain evidence="1 2">HL-DH14</strain>
    </source>
</reference>
<protein>
    <submittedName>
        <fullName evidence="1">Uncharacterized protein</fullName>
    </submittedName>
</protein>
<sequence>MSLPPEDKAKTPENFATLKITKPHKNSVGFGGIKAAVSQVIKYMNPANALKLSLKINQKGGFDCPGCAWYQIQTMNALN</sequence>
<dbReference type="RefSeq" id="WP_415867101.1">
    <property type="nucleotide sequence ID" value="NZ_CP134537.1"/>
</dbReference>
<proteinExistence type="predicted"/>
<evidence type="ECO:0000313" key="1">
    <source>
        <dbReference type="EMBL" id="WNH10882.1"/>
    </source>
</evidence>